<dbReference type="AlphaFoldDB" id="A0A411YAR9"/>
<dbReference type="SUPFAM" id="SSF111038">
    <property type="entry name" value="YjbQ-like"/>
    <property type="match status" value="1"/>
</dbReference>
<proteinExistence type="inferred from homology"/>
<comment type="similarity">
    <text evidence="1">Belongs to the UPF0047 family.</text>
</comment>
<gene>
    <name evidence="2" type="ORF">ER308_01085</name>
</gene>
<dbReference type="RefSeq" id="WP_131153299.1">
    <property type="nucleotide sequence ID" value="NZ_CP036402.1"/>
</dbReference>
<reference evidence="2 3" key="1">
    <citation type="submission" date="2019-01" db="EMBL/GenBank/DDBJ databases">
        <title>Egibacter rhizosphaerae EGI 80759T.</title>
        <authorList>
            <person name="Chen D.-D."/>
            <person name="Tian Y."/>
            <person name="Jiao J.-Y."/>
            <person name="Zhang X.-T."/>
            <person name="Zhang Y.-G."/>
            <person name="Zhang Y."/>
            <person name="Xiao M."/>
            <person name="Shu W.-S."/>
            <person name="Li W.-J."/>
        </authorList>
    </citation>
    <scope>NUCLEOTIDE SEQUENCE [LARGE SCALE GENOMIC DNA]</scope>
    <source>
        <strain evidence="2 3">EGI 80759</strain>
    </source>
</reference>
<dbReference type="EMBL" id="CP036402">
    <property type="protein sequence ID" value="QBI18301.1"/>
    <property type="molecule type" value="Genomic_DNA"/>
</dbReference>
<dbReference type="OrthoDB" id="9801725at2"/>
<evidence type="ECO:0000313" key="3">
    <source>
        <dbReference type="Proteomes" id="UP000291469"/>
    </source>
</evidence>
<evidence type="ECO:0008006" key="4">
    <source>
        <dbReference type="Google" id="ProtNLM"/>
    </source>
</evidence>
<dbReference type="PANTHER" id="PTHR30615">
    <property type="entry name" value="UNCHARACTERIZED PROTEIN YJBQ-RELATED"/>
    <property type="match status" value="1"/>
</dbReference>
<dbReference type="InterPro" id="IPR035917">
    <property type="entry name" value="YjbQ-like_sf"/>
</dbReference>
<evidence type="ECO:0000313" key="2">
    <source>
        <dbReference type="EMBL" id="QBI18301.1"/>
    </source>
</evidence>
<protein>
    <recommendedName>
        <fullName evidence="4">YjbQ family protein</fullName>
    </recommendedName>
</protein>
<dbReference type="Gene3D" id="2.60.120.460">
    <property type="entry name" value="YjbQ-like"/>
    <property type="match status" value="1"/>
</dbReference>
<sequence>MESTVLEVTTGSSRGVHDLTDEVAGWCAGRGDGLLHVFAPHATCGLALVETGAGSEHDLLSAVDELLPRDEGRWQHRHGPPGHGADHVLPALVAPFLVLPVDAGEPALGTWQRVCLVDPNADNPRRRVRVSFLAG</sequence>
<dbReference type="PANTHER" id="PTHR30615:SF8">
    <property type="entry name" value="UPF0047 PROTEIN C4A8.02C"/>
    <property type="match status" value="1"/>
</dbReference>
<accession>A0A411YAR9</accession>
<dbReference type="PIRSF" id="PIRSF004681">
    <property type="entry name" value="UCP004681"/>
    <property type="match status" value="1"/>
</dbReference>
<evidence type="ECO:0000256" key="1">
    <source>
        <dbReference type="ARBA" id="ARBA00005534"/>
    </source>
</evidence>
<dbReference type="KEGG" id="erz:ER308_01085"/>
<keyword evidence="3" id="KW-1185">Reference proteome</keyword>
<dbReference type="Pfam" id="PF01894">
    <property type="entry name" value="YjbQ"/>
    <property type="match status" value="1"/>
</dbReference>
<name>A0A411YAR9_9ACTN</name>
<organism evidence="2 3">
    <name type="scientific">Egibacter rhizosphaerae</name>
    <dbReference type="NCBI Taxonomy" id="1670831"/>
    <lineage>
        <taxon>Bacteria</taxon>
        <taxon>Bacillati</taxon>
        <taxon>Actinomycetota</taxon>
        <taxon>Nitriliruptoria</taxon>
        <taxon>Egibacterales</taxon>
        <taxon>Egibacteraceae</taxon>
        <taxon>Egibacter</taxon>
    </lineage>
</organism>
<dbReference type="InterPro" id="IPR001602">
    <property type="entry name" value="UPF0047_YjbQ-like"/>
</dbReference>
<dbReference type="Proteomes" id="UP000291469">
    <property type="component" value="Chromosome"/>
</dbReference>